<evidence type="ECO:0000313" key="2">
    <source>
        <dbReference type="EMBL" id="TCI13154.1"/>
    </source>
</evidence>
<keyword evidence="3" id="KW-1185">Reference proteome</keyword>
<reference evidence="2 3" key="1">
    <citation type="submission" date="2019-02" db="EMBL/GenBank/DDBJ databases">
        <title>Dyella amyloliquefaciens sp. nov., isolated from forest soil.</title>
        <authorList>
            <person name="Gao Z.-H."/>
            <person name="Qiu L.-H."/>
        </authorList>
    </citation>
    <scope>NUCLEOTIDE SEQUENCE [LARGE SCALE GENOMIC DNA]</scope>
    <source>
        <strain evidence="2 3">KACC 12747</strain>
    </source>
</reference>
<evidence type="ECO:0000313" key="3">
    <source>
        <dbReference type="Proteomes" id="UP000291822"/>
    </source>
</evidence>
<dbReference type="Proteomes" id="UP000291822">
    <property type="component" value="Unassembled WGS sequence"/>
</dbReference>
<gene>
    <name evidence="2" type="ORF">EZM97_07605</name>
</gene>
<dbReference type="AlphaFoldDB" id="A0A4R0Z0J5"/>
<dbReference type="EMBL" id="SJTG01000001">
    <property type="protein sequence ID" value="TCI13154.1"/>
    <property type="molecule type" value="Genomic_DNA"/>
</dbReference>
<feature type="region of interest" description="Disordered" evidence="1">
    <location>
        <begin position="1"/>
        <end position="20"/>
    </location>
</feature>
<accession>A0A4R0Z0J5</accession>
<proteinExistence type="predicted"/>
<name>A0A4R0Z0J5_9GAMM</name>
<dbReference type="RefSeq" id="WP_131150063.1">
    <property type="nucleotide sequence ID" value="NZ_SJTG01000001.1"/>
</dbReference>
<comment type="caution">
    <text evidence="2">The sequence shown here is derived from an EMBL/GenBank/DDBJ whole genome shotgun (WGS) entry which is preliminary data.</text>
</comment>
<organism evidence="2 3">
    <name type="scientific">Dyella soli</name>
    <dbReference type="NCBI Taxonomy" id="522319"/>
    <lineage>
        <taxon>Bacteria</taxon>
        <taxon>Pseudomonadati</taxon>
        <taxon>Pseudomonadota</taxon>
        <taxon>Gammaproteobacteria</taxon>
        <taxon>Lysobacterales</taxon>
        <taxon>Rhodanobacteraceae</taxon>
        <taxon>Dyella</taxon>
    </lineage>
</organism>
<sequence length="89" mass="9833">MSDYDHGGEADFLANPGGSADTLLRDADEWGTRTVKLADRLHAQCTRGQTMGIEEWRDSLLMARVLTAMTTDCLLLLKRRGFMAGEAET</sequence>
<protein>
    <submittedName>
        <fullName evidence="2">Uncharacterized protein</fullName>
    </submittedName>
</protein>
<evidence type="ECO:0000256" key="1">
    <source>
        <dbReference type="SAM" id="MobiDB-lite"/>
    </source>
</evidence>